<keyword evidence="3 5" id="KW-1133">Transmembrane helix</keyword>
<dbReference type="Gene3D" id="1.10.1450.10">
    <property type="entry name" value="Tetraspanin"/>
    <property type="match status" value="1"/>
</dbReference>
<dbReference type="GO" id="GO:0005886">
    <property type="term" value="C:plasma membrane"/>
    <property type="evidence" value="ECO:0007669"/>
    <property type="project" value="TreeGrafter"/>
</dbReference>
<dbReference type="PANTHER" id="PTHR19282:SF544">
    <property type="entry name" value="TETRASPANIN"/>
    <property type="match status" value="1"/>
</dbReference>
<feature type="transmembrane region" description="Helical" evidence="5">
    <location>
        <begin position="46"/>
        <end position="68"/>
    </location>
</feature>
<gene>
    <name evidence="6" type="ORF">MEDL_48267</name>
</gene>
<feature type="transmembrane region" description="Helical" evidence="5">
    <location>
        <begin position="280"/>
        <end position="303"/>
    </location>
</feature>
<comment type="subcellular location">
    <subcellularLocation>
        <location evidence="1">Membrane</location>
        <topology evidence="1">Multi-pass membrane protein</topology>
    </subcellularLocation>
</comment>
<evidence type="ECO:0000256" key="4">
    <source>
        <dbReference type="ARBA" id="ARBA00023136"/>
    </source>
</evidence>
<dbReference type="EMBL" id="CAJPWZ010002325">
    <property type="protein sequence ID" value="CAG2235721.1"/>
    <property type="molecule type" value="Genomic_DNA"/>
</dbReference>
<proteinExistence type="predicted"/>
<dbReference type="Pfam" id="PF00335">
    <property type="entry name" value="Tetraspanin"/>
    <property type="match status" value="1"/>
</dbReference>
<dbReference type="OrthoDB" id="6134317at2759"/>
<sequence length="318" mass="34921">MQVSLNVRKLNMKFRNSVGYILDLDIESNDMSFIGEESIAKAGRCVIVWLNSMFVVIGVVMVAIGVILKSPSDVGFIKAAENAIKIALNAVLKGTYLTNYSISSFNMSDLFSGISTGMIVGGILILFLSFFGCCGGCFKMSKLLIVYSISVGVFLVVELIVVILMYAAPSTIQGSIKDLFKRTMEDFRGIQGENIASLGWMFVIYEFECCGVNSYKDFHNFAPQWNRYPIDNGTNITAPITCCKSLITEGDISCATEKGLNIYEQGCFDAIWDKVLGKPLYAGLGFTSMFVFQAVLIIFSAILSKTITDDARIEPIYG</sequence>
<evidence type="ECO:0000256" key="5">
    <source>
        <dbReference type="SAM" id="Phobius"/>
    </source>
</evidence>
<dbReference type="PANTHER" id="PTHR19282">
    <property type="entry name" value="TETRASPANIN"/>
    <property type="match status" value="1"/>
</dbReference>
<dbReference type="SUPFAM" id="SSF48652">
    <property type="entry name" value="Tetraspanin"/>
    <property type="match status" value="1"/>
</dbReference>
<evidence type="ECO:0000256" key="2">
    <source>
        <dbReference type="ARBA" id="ARBA00022692"/>
    </source>
</evidence>
<comment type="caution">
    <text evidence="6">The sequence shown here is derived from an EMBL/GenBank/DDBJ whole genome shotgun (WGS) entry which is preliminary data.</text>
</comment>
<feature type="transmembrane region" description="Helical" evidence="5">
    <location>
        <begin position="143"/>
        <end position="168"/>
    </location>
</feature>
<organism evidence="6 7">
    <name type="scientific">Mytilus edulis</name>
    <name type="common">Blue mussel</name>
    <dbReference type="NCBI Taxonomy" id="6550"/>
    <lineage>
        <taxon>Eukaryota</taxon>
        <taxon>Metazoa</taxon>
        <taxon>Spiralia</taxon>
        <taxon>Lophotrochozoa</taxon>
        <taxon>Mollusca</taxon>
        <taxon>Bivalvia</taxon>
        <taxon>Autobranchia</taxon>
        <taxon>Pteriomorphia</taxon>
        <taxon>Mytilida</taxon>
        <taxon>Mytiloidea</taxon>
        <taxon>Mytilidae</taxon>
        <taxon>Mytilinae</taxon>
        <taxon>Mytilus</taxon>
    </lineage>
</organism>
<dbReference type="InterPro" id="IPR018499">
    <property type="entry name" value="Tetraspanin/Peripherin"/>
</dbReference>
<name>A0A8S3TWB0_MYTED</name>
<protein>
    <recommendedName>
        <fullName evidence="8">Tetraspanin</fullName>
    </recommendedName>
</protein>
<reference evidence="6" key="1">
    <citation type="submission" date="2021-03" db="EMBL/GenBank/DDBJ databases">
        <authorList>
            <person name="Bekaert M."/>
        </authorList>
    </citation>
    <scope>NUCLEOTIDE SEQUENCE</scope>
</reference>
<keyword evidence="7" id="KW-1185">Reference proteome</keyword>
<evidence type="ECO:0000313" key="7">
    <source>
        <dbReference type="Proteomes" id="UP000683360"/>
    </source>
</evidence>
<evidence type="ECO:0000256" key="3">
    <source>
        <dbReference type="ARBA" id="ARBA00022989"/>
    </source>
</evidence>
<evidence type="ECO:0000313" key="6">
    <source>
        <dbReference type="EMBL" id="CAG2235721.1"/>
    </source>
</evidence>
<keyword evidence="4 5" id="KW-0472">Membrane</keyword>
<dbReference type="Proteomes" id="UP000683360">
    <property type="component" value="Unassembled WGS sequence"/>
</dbReference>
<dbReference type="InterPro" id="IPR008952">
    <property type="entry name" value="Tetraspanin_EC2_sf"/>
</dbReference>
<feature type="transmembrane region" description="Helical" evidence="5">
    <location>
        <begin position="110"/>
        <end position="131"/>
    </location>
</feature>
<dbReference type="AlphaFoldDB" id="A0A8S3TWB0"/>
<evidence type="ECO:0008006" key="8">
    <source>
        <dbReference type="Google" id="ProtNLM"/>
    </source>
</evidence>
<accession>A0A8S3TWB0</accession>
<evidence type="ECO:0000256" key="1">
    <source>
        <dbReference type="ARBA" id="ARBA00004141"/>
    </source>
</evidence>
<keyword evidence="2 5" id="KW-0812">Transmembrane</keyword>